<sequence length="39" mass="4284">MVCKGDAIDTYQNPHGQDIDDLIAQQLPATPSDPEESNR</sequence>
<reference evidence="1 2" key="1">
    <citation type="submission" date="2020-08" db="EMBL/GenBank/DDBJ databases">
        <title>Genomic Encyclopedia of Type Strains, Phase III (KMG-III): the genomes of soil and plant-associated and newly described type strains.</title>
        <authorList>
            <person name="Whitman W."/>
        </authorList>
    </citation>
    <scope>NUCLEOTIDE SEQUENCE [LARGE SCALE GENOMIC DNA]</scope>
    <source>
        <strain evidence="1 2">CECT 3265</strain>
    </source>
</reference>
<dbReference type="Proteomes" id="UP000556436">
    <property type="component" value="Unassembled WGS sequence"/>
</dbReference>
<evidence type="ECO:0000313" key="2">
    <source>
        <dbReference type="Proteomes" id="UP000556436"/>
    </source>
</evidence>
<accession>A0A7W7LI42</accession>
<evidence type="ECO:0000313" key="1">
    <source>
        <dbReference type="EMBL" id="MBB4890474.1"/>
    </source>
</evidence>
<proteinExistence type="predicted"/>
<protein>
    <submittedName>
        <fullName evidence="1">Uncharacterized protein</fullName>
    </submittedName>
</protein>
<organism evidence="1 2">
    <name type="scientific">Streptomyces netropsis</name>
    <name type="common">Streptoverticillium netropsis</name>
    <dbReference type="NCBI Taxonomy" id="55404"/>
    <lineage>
        <taxon>Bacteria</taxon>
        <taxon>Bacillati</taxon>
        <taxon>Actinomycetota</taxon>
        <taxon>Actinomycetes</taxon>
        <taxon>Kitasatosporales</taxon>
        <taxon>Streptomycetaceae</taxon>
        <taxon>Streptomyces</taxon>
    </lineage>
</organism>
<name>A0A7W7LI42_STRNE</name>
<dbReference type="EMBL" id="JACHJG010000019">
    <property type="protein sequence ID" value="MBB4890474.1"/>
    <property type="molecule type" value="Genomic_DNA"/>
</dbReference>
<dbReference type="AlphaFoldDB" id="A0A7W7LI42"/>
<comment type="caution">
    <text evidence="1">The sequence shown here is derived from an EMBL/GenBank/DDBJ whole genome shotgun (WGS) entry which is preliminary data.</text>
</comment>
<keyword evidence="2" id="KW-1185">Reference proteome</keyword>
<gene>
    <name evidence="1" type="ORF">FHS38_006559</name>
</gene>